<dbReference type="EMBL" id="PEWV01000042">
    <property type="protein sequence ID" value="PIU41584.1"/>
    <property type="molecule type" value="Genomic_DNA"/>
</dbReference>
<dbReference type="InterPro" id="IPR023404">
    <property type="entry name" value="rSAM_horseshoe"/>
</dbReference>
<dbReference type="SMART" id="SM00729">
    <property type="entry name" value="Elp3"/>
    <property type="match status" value="1"/>
</dbReference>
<dbReference type="CDD" id="cd01335">
    <property type="entry name" value="Radical_SAM"/>
    <property type="match status" value="1"/>
</dbReference>
<gene>
    <name evidence="2" type="ORF">COS99_04535</name>
</gene>
<evidence type="ECO:0000259" key="1">
    <source>
        <dbReference type="PROSITE" id="PS51918"/>
    </source>
</evidence>
<dbReference type="InterPro" id="IPR058240">
    <property type="entry name" value="rSAM_sf"/>
</dbReference>
<dbReference type="InterPro" id="IPR023862">
    <property type="entry name" value="CHP03960_rSAM"/>
</dbReference>
<dbReference type="PROSITE" id="PS51918">
    <property type="entry name" value="RADICAL_SAM"/>
    <property type="match status" value="1"/>
</dbReference>
<reference evidence="2 3" key="1">
    <citation type="submission" date="2017-09" db="EMBL/GenBank/DDBJ databases">
        <title>Depth-based differentiation of microbial function through sediment-hosted aquifers and enrichment of novel symbionts in the deep terrestrial subsurface.</title>
        <authorList>
            <person name="Probst A.J."/>
            <person name="Ladd B."/>
            <person name="Jarett J.K."/>
            <person name="Geller-Mcgrath D.E."/>
            <person name="Sieber C.M."/>
            <person name="Emerson J.B."/>
            <person name="Anantharaman K."/>
            <person name="Thomas B.C."/>
            <person name="Malmstrom R."/>
            <person name="Stieglmeier M."/>
            <person name="Klingl A."/>
            <person name="Woyke T."/>
            <person name="Ryan C.M."/>
            <person name="Banfield J.F."/>
        </authorList>
    </citation>
    <scope>NUCLEOTIDE SEQUENCE [LARGE SCALE GENOMIC DNA]</scope>
    <source>
        <strain evidence="2">CG07_land_8_20_14_0_80_42_15</strain>
    </source>
</reference>
<dbReference type="SFLD" id="SFLDS00029">
    <property type="entry name" value="Radical_SAM"/>
    <property type="match status" value="1"/>
</dbReference>
<organism evidence="2 3">
    <name type="scientific">Candidatus Aquitaenariimonas noxiae</name>
    <dbReference type="NCBI Taxonomy" id="1974741"/>
    <lineage>
        <taxon>Bacteria</taxon>
        <taxon>Pseudomonadati</taxon>
        <taxon>Candidatus Omnitrophota</taxon>
        <taxon>Candidatus Aquitaenariimonas</taxon>
    </lineage>
</organism>
<evidence type="ECO:0000313" key="2">
    <source>
        <dbReference type="EMBL" id="PIU41584.1"/>
    </source>
</evidence>
<dbReference type="Pfam" id="PF04055">
    <property type="entry name" value="Radical_SAM"/>
    <property type="match status" value="1"/>
</dbReference>
<dbReference type="InterPro" id="IPR045784">
    <property type="entry name" value="Radical_SAM_N2"/>
</dbReference>
<dbReference type="SUPFAM" id="SSF102114">
    <property type="entry name" value="Radical SAM enzymes"/>
    <property type="match status" value="1"/>
</dbReference>
<accession>A0A2J0KW85</accession>
<comment type="caution">
    <text evidence="2">The sequence shown here is derived from an EMBL/GenBank/DDBJ whole genome shotgun (WGS) entry which is preliminary data.</text>
</comment>
<dbReference type="InterPro" id="IPR007197">
    <property type="entry name" value="rSAM"/>
</dbReference>
<dbReference type="Gene3D" id="3.40.50.280">
    <property type="entry name" value="Cobalamin-binding domain"/>
    <property type="match status" value="1"/>
</dbReference>
<dbReference type="Gene3D" id="3.80.30.20">
    <property type="entry name" value="tm_1862 like domain"/>
    <property type="match status" value="1"/>
</dbReference>
<dbReference type="PANTHER" id="PTHR42731">
    <property type="entry name" value="SLL1084 PROTEIN"/>
    <property type="match status" value="1"/>
</dbReference>
<proteinExistence type="predicted"/>
<dbReference type="Pfam" id="PF19864">
    <property type="entry name" value="Radical_SAM_N2"/>
    <property type="match status" value="1"/>
</dbReference>
<dbReference type="NCBIfam" id="TIGR03960">
    <property type="entry name" value="rSAM_fuse_unch"/>
    <property type="match status" value="1"/>
</dbReference>
<dbReference type="GO" id="GO:0003824">
    <property type="term" value="F:catalytic activity"/>
    <property type="evidence" value="ECO:0007669"/>
    <property type="project" value="InterPro"/>
</dbReference>
<evidence type="ECO:0000313" key="3">
    <source>
        <dbReference type="Proteomes" id="UP000230052"/>
    </source>
</evidence>
<dbReference type="PANTHER" id="PTHR42731:SF1">
    <property type="entry name" value="RADICAL SAM DOMAIN PROTEIN"/>
    <property type="match status" value="1"/>
</dbReference>
<protein>
    <submittedName>
        <fullName evidence="2">B12-binding domain-containing radical SAM protein</fullName>
    </submittedName>
</protein>
<dbReference type="SFLD" id="SFLDG01082">
    <property type="entry name" value="B12-binding_domain_containing"/>
    <property type="match status" value="1"/>
</dbReference>
<dbReference type="InterPro" id="IPR006638">
    <property type="entry name" value="Elp3/MiaA/NifB-like_rSAM"/>
</dbReference>
<dbReference type="Proteomes" id="UP000230052">
    <property type="component" value="Unassembled WGS sequence"/>
</dbReference>
<feature type="domain" description="Radical SAM core" evidence="1">
    <location>
        <begin position="255"/>
        <end position="489"/>
    </location>
</feature>
<sequence length="587" mass="67030">MDIKDFEEILEQVEKPGRYLGGEWNAATKVHSKDTLKIALCFPDIYEVGMSHLGFRIIYGVLNSLADVVCERVFCPWPDFSGVLLKKDLPLFSLESRTPINKFDIVAFTLAYEMSFTNVLEVLRLSKIPFRSKDRGIEQPIVIGGGTCTLNPEPVADFFDLFVVGEGEEAVIELADAFRKMKISGQNDKSKILAELAKIDGVYVPSFYKTEYDSDGKINTFLSMHKNAPSVIKKRIVKNLDDSFYPTKYIVPYINIVHDRVVLEIMRGCAHRCRFCQAQAHYKPLRMRSEEKILSLIEESLNNTGYEEFSLMSLSSGDYPNIDSFVERLSNMPMLKEKGISTSLSSLRVEDVLSRLPQLIKKVKKTGITLAPEAGSERLRKLIRKDIDIENLLKAIRVAKEEGWRRIKLYFMIGLPTENRSDIDGILDILKETAFITKGNRFDIGVTLSPFIPKPFTSFQWEGMGSIEELLEKEAYIRGRLNSRNVNLKFHKPELSFIEAILSRGDRRLSNILERAFSLGAKLDGWDEFFKFDIWMDAFDKEGLDPAFYTKRRDFHETLPWDHINVGVEKETLAKDAEEAIKCNSGT</sequence>
<dbReference type="GO" id="GO:0051536">
    <property type="term" value="F:iron-sulfur cluster binding"/>
    <property type="evidence" value="ECO:0007669"/>
    <property type="project" value="InterPro"/>
</dbReference>
<dbReference type="AlphaFoldDB" id="A0A2J0KW85"/>
<name>A0A2J0KW85_9BACT</name>